<gene>
    <name evidence="1" type="ORF">D9613_010402</name>
</gene>
<evidence type="ECO:0008006" key="3">
    <source>
        <dbReference type="Google" id="ProtNLM"/>
    </source>
</evidence>
<dbReference type="AlphaFoldDB" id="A0A8H4VI32"/>
<dbReference type="InterPro" id="IPR036291">
    <property type="entry name" value="NAD(P)-bd_dom_sf"/>
</dbReference>
<sequence length="192" mass="20996">MAAEVYGISTNVLRVGLLTGGSTGYRDPSQRFPAIARSASYKGCLPRGDDTISWIPVHLAASVIADMMRTDDRVPHIVHPKPVQWSTIMKSLSETLSVPLVEWFARLESSANDEDESAATSVNSRAALRMTHFYRLGLNASKSTESMGLLAKVRPEKGLRASPSLRSDSVLPLSAQDVNDWVANWKKIGFLP</sequence>
<protein>
    <recommendedName>
        <fullName evidence="3">Thioester reductase (TE) domain-containing protein</fullName>
    </recommendedName>
</protein>
<dbReference type="Proteomes" id="UP000521872">
    <property type="component" value="Unassembled WGS sequence"/>
</dbReference>
<keyword evidence="2" id="KW-1185">Reference proteome</keyword>
<evidence type="ECO:0000313" key="1">
    <source>
        <dbReference type="EMBL" id="KAF4610123.1"/>
    </source>
</evidence>
<accession>A0A8H4VI32</accession>
<reference evidence="1 2" key="1">
    <citation type="submission" date="2019-12" db="EMBL/GenBank/DDBJ databases">
        <authorList>
            <person name="Floudas D."/>
            <person name="Bentzer J."/>
            <person name="Ahren D."/>
            <person name="Johansson T."/>
            <person name="Persson P."/>
            <person name="Tunlid A."/>
        </authorList>
    </citation>
    <scope>NUCLEOTIDE SEQUENCE [LARGE SCALE GENOMIC DNA]</scope>
    <source>
        <strain evidence="1 2">CBS 102.39</strain>
    </source>
</reference>
<dbReference type="SUPFAM" id="SSF51735">
    <property type="entry name" value="NAD(P)-binding Rossmann-fold domains"/>
    <property type="match status" value="1"/>
</dbReference>
<name>A0A8H4VI32_9AGAR</name>
<dbReference type="EMBL" id="JAACJL010000059">
    <property type="protein sequence ID" value="KAF4610123.1"/>
    <property type="molecule type" value="Genomic_DNA"/>
</dbReference>
<dbReference type="Gene3D" id="3.40.50.720">
    <property type="entry name" value="NAD(P)-binding Rossmann-like Domain"/>
    <property type="match status" value="1"/>
</dbReference>
<proteinExistence type="predicted"/>
<comment type="caution">
    <text evidence="1">The sequence shown here is derived from an EMBL/GenBank/DDBJ whole genome shotgun (WGS) entry which is preliminary data.</text>
</comment>
<organism evidence="1 2">
    <name type="scientific">Agrocybe pediades</name>
    <dbReference type="NCBI Taxonomy" id="84607"/>
    <lineage>
        <taxon>Eukaryota</taxon>
        <taxon>Fungi</taxon>
        <taxon>Dikarya</taxon>
        <taxon>Basidiomycota</taxon>
        <taxon>Agaricomycotina</taxon>
        <taxon>Agaricomycetes</taxon>
        <taxon>Agaricomycetidae</taxon>
        <taxon>Agaricales</taxon>
        <taxon>Agaricineae</taxon>
        <taxon>Strophariaceae</taxon>
        <taxon>Agrocybe</taxon>
    </lineage>
</organism>
<evidence type="ECO:0000313" key="2">
    <source>
        <dbReference type="Proteomes" id="UP000521872"/>
    </source>
</evidence>